<dbReference type="HOGENOM" id="CLU_723518_0_0_1"/>
<keyword evidence="4" id="KW-1185">Reference proteome</keyword>
<evidence type="ECO:0000313" key="4">
    <source>
        <dbReference type="Proteomes" id="UP000008144"/>
    </source>
</evidence>
<feature type="region of interest" description="Disordered" evidence="1">
    <location>
        <begin position="201"/>
        <end position="239"/>
    </location>
</feature>
<dbReference type="Ensembl" id="ENSCINT00000023772.2">
    <property type="protein sequence ID" value="ENSCINP00000023526.2"/>
    <property type="gene ID" value="ENSCING00000012659.2"/>
</dbReference>
<dbReference type="AlphaFoldDB" id="F6U4R0"/>
<protein>
    <recommendedName>
        <fullName evidence="5">Ig-like domain-containing protein</fullName>
    </recommendedName>
</protein>
<dbReference type="SUPFAM" id="SSF48726">
    <property type="entry name" value="Immunoglobulin"/>
    <property type="match status" value="1"/>
</dbReference>
<evidence type="ECO:0008006" key="5">
    <source>
        <dbReference type="Google" id="ProtNLM"/>
    </source>
</evidence>
<reference evidence="3" key="3">
    <citation type="submission" date="2025-08" db="UniProtKB">
        <authorList>
            <consortium name="Ensembl"/>
        </authorList>
    </citation>
    <scope>IDENTIFICATION</scope>
</reference>
<feature type="compositionally biased region" description="Low complexity" evidence="1">
    <location>
        <begin position="209"/>
        <end position="221"/>
    </location>
</feature>
<reference evidence="3" key="4">
    <citation type="submission" date="2025-09" db="UniProtKB">
        <authorList>
            <consortium name="Ensembl"/>
        </authorList>
    </citation>
    <scope>IDENTIFICATION</scope>
</reference>
<keyword evidence="2" id="KW-0472">Membrane</keyword>
<evidence type="ECO:0000256" key="1">
    <source>
        <dbReference type="SAM" id="MobiDB-lite"/>
    </source>
</evidence>
<keyword evidence="2" id="KW-1133">Transmembrane helix</keyword>
<organism evidence="3 4">
    <name type="scientific">Ciona intestinalis</name>
    <name type="common">Transparent sea squirt</name>
    <name type="synonym">Ascidia intestinalis</name>
    <dbReference type="NCBI Taxonomy" id="7719"/>
    <lineage>
        <taxon>Eukaryota</taxon>
        <taxon>Metazoa</taxon>
        <taxon>Chordata</taxon>
        <taxon>Tunicata</taxon>
        <taxon>Ascidiacea</taxon>
        <taxon>Phlebobranchia</taxon>
        <taxon>Cionidae</taxon>
        <taxon>Ciona</taxon>
    </lineage>
</organism>
<name>F6U4R0_CIOIN</name>
<sequence>MVISPAQTVEINTTVIAMATAEGAFPSPTFTWWGEDLETSNEPRLITHLEKSQVFFCLIENPVGRVVMSVKFTAVPEGDPAIIGDNDQFVGDDEDETVLASGAVVAAIAFGGLLILFLLSFVIYYFGCKRPTDRQLARRSVQEDGDFDSYVEKQKPLYGVSPSEETNQIKSLSNDHVNEIGPTHEKDVLLTTGRVYDSPPSTKKNFYVDSTSTSTSGFSDDGNGKHLNDGRSSSHGSHKERAITKHLNDFDENASFCDEYGSRFGLDDNNISVPNVVEVEARESPFDASMKYQVTDDSSETSSIVSGDTVEENRYAIAHHPDESWERIDPMKEVQTPV</sequence>
<dbReference type="InterPro" id="IPR036179">
    <property type="entry name" value="Ig-like_dom_sf"/>
</dbReference>
<reference evidence="3" key="2">
    <citation type="journal article" date="2008" name="Genome Biol.">
        <title>Improved genome assembly and evidence-based global gene model set for the chordate Ciona intestinalis: new insight into intron and operon populations.</title>
        <authorList>
            <person name="Satou Y."/>
            <person name="Mineta K."/>
            <person name="Ogasawara M."/>
            <person name="Sasakura Y."/>
            <person name="Shoguchi E."/>
            <person name="Ueno K."/>
            <person name="Yamada L."/>
            <person name="Matsumoto J."/>
            <person name="Wasserscheid J."/>
            <person name="Dewar K."/>
            <person name="Wiley G.B."/>
            <person name="Macmil S.L."/>
            <person name="Roe B.A."/>
            <person name="Zeller R.W."/>
            <person name="Hastings K.E."/>
            <person name="Lemaire P."/>
            <person name="Lindquist E."/>
            <person name="Endo T."/>
            <person name="Hotta K."/>
            <person name="Inaba K."/>
        </authorList>
    </citation>
    <scope>NUCLEOTIDE SEQUENCE [LARGE SCALE GENOMIC DNA]</scope>
    <source>
        <strain evidence="3">wild type</strain>
    </source>
</reference>
<evidence type="ECO:0000256" key="2">
    <source>
        <dbReference type="SAM" id="Phobius"/>
    </source>
</evidence>
<keyword evidence="2" id="KW-0812">Transmembrane</keyword>
<dbReference type="Proteomes" id="UP000008144">
    <property type="component" value="Chromosome 3"/>
</dbReference>
<evidence type="ECO:0000313" key="3">
    <source>
        <dbReference type="Ensembl" id="ENSCINP00000023526.2"/>
    </source>
</evidence>
<proteinExistence type="predicted"/>
<feature type="transmembrane region" description="Helical" evidence="2">
    <location>
        <begin position="98"/>
        <end position="126"/>
    </location>
</feature>
<dbReference type="EMBL" id="EAAA01001751">
    <property type="status" value="NOT_ANNOTATED_CDS"/>
    <property type="molecule type" value="Genomic_DNA"/>
</dbReference>
<dbReference type="GeneTree" id="ENSGT00390000018800"/>
<reference evidence="4" key="1">
    <citation type="journal article" date="2002" name="Science">
        <title>The draft genome of Ciona intestinalis: insights into chordate and vertebrate origins.</title>
        <authorList>
            <person name="Dehal P."/>
            <person name="Satou Y."/>
            <person name="Campbell R.K."/>
            <person name="Chapman J."/>
            <person name="Degnan B."/>
            <person name="De Tomaso A."/>
            <person name="Davidson B."/>
            <person name="Di Gregorio A."/>
            <person name="Gelpke M."/>
            <person name="Goodstein D.M."/>
            <person name="Harafuji N."/>
            <person name="Hastings K.E."/>
            <person name="Ho I."/>
            <person name="Hotta K."/>
            <person name="Huang W."/>
            <person name="Kawashima T."/>
            <person name="Lemaire P."/>
            <person name="Martinez D."/>
            <person name="Meinertzhagen I.A."/>
            <person name="Necula S."/>
            <person name="Nonaka M."/>
            <person name="Putnam N."/>
            <person name="Rash S."/>
            <person name="Saiga H."/>
            <person name="Satake M."/>
            <person name="Terry A."/>
            <person name="Yamada L."/>
            <person name="Wang H.G."/>
            <person name="Awazu S."/>
            <person name="Azumi K."/>
            <person name="Boore J."/>
            <person name="Branno M."/>
            <person name="Chin-Bow S."/>
            <person name="DeSantis R."/>
            <person name="Doyle S."/>
            <person name="Francino P."/>
            <person name="Keys D.N."/>
            <person name="Haga S."/>
            <person name="Hayashi H."/>
            <person name="Hino K."/>
            <person name="Imai K.S."/>
            <person name="Inaba K."/>
            <person name="Kano S."/>
            <person name="Kobayashi K."/>
            <person name="Kobayashi M."/>
            <person name="Lee B.I."/>
            <person name="Makabe K.W."/>
            <person name="Manohar C."/>
            <person name="Matassi G."/>
            <person name="Medina M."/>
            <person name="Mochizuki Y."/>
            <person name="Mount S."/>
            <person name="Morishita T."/>
            <person name="Miura S."/>
            <person name="Nakayama A."/>
            <person name="Nishizaka S."/>
            <person name="Nomoto H."/>
            <person name="Ohta F."/>
            <person name="Oishi K."/>
            <person name="Rigoutsos I."/>
            <person name="Sano M."/>
            <person name="Sasaki A."/>
            <person name="Sasakura Y."/>
            <person name="Shoguchi E."/>
            <person name="Shin-i T."/>
            <person name="Spagnuolo A."/>
            <person name="Stainier D."/>
            <person name="Suzuki M.M."/>
            <person name="Tassy O."/>
            <person name="Takatori N."/>
            <person name="Tokuoka M."/>
            <person name="Yagi K."/>
            <person name="Yoshizaki F."/>
            <person name="Wada S."/>
            <person name="Zhang C."/>
            <person name="Hyatt P.D."/>
            <person name="Larimer F."/>
            <person name="Detter C."/>
            <person name="Doggett N."/>
            <person name="Glavina T."/>
            <person name="Hawkins T."/>
            <person name="Richardson P."/>
            <person name="Lucas S."/>
            <person name="Kohara Y."/>
            <person name="Levine M."/>
            <person name="Satoh N."/>
            <person name="Rokhsar D.S."/>
        </authorList>
    </citation>
    <scope>NUCLEOTIDE SEQUENCE [LARGE SCALE GENOMIC DNA]</scope>
</reference>
<dbReference type="InParanoid" id="F6U4R0"/>
<accession>F6U4R0</accession>